<evidence type="ECO:0000256" key="4">
    <source>
        <dbReference type="ARBA" id="ARBA00023134"/>
    </source>
</evidence>
<organism evidence="5 6">
    <name type="scientific">Pinctada imbricata</name>
    <name type="common">Atlantic pearl-oyster</name>
    <name type="synonym">Pinctada martensii</name>
    <dbReference type="NCBI Taxonomy" id="66713"/>
    <lineage>
        <taxon>Eukaryota</taxon>
        <taxon>Metazoa</taxon>
        <taxon>Spiralia</taxon>
        <taxon>Lophotrochozoa</taxon>
        <taxon>Mollusca</taxon>
        <taxon>Bivalvia</taxon>
        <taxon>Autobranchia</taxon>
        <taxon>Pteriomorphia</taxon>
        <taxon>Pterioida</taxon>
        <taxon>Pterioidea</taxon>
        <taxon>Pteriidae</taxon>
        <taxon>Pinctada</taxon>
    </lineage>
</organism>
<dbReference type="GO" id="GO:0003924">
    <property type="term" value="F:GTPase activity"/>
    <property type="evidence" value="ECO:0007669"/>
    <property type="project" value="InterPro"/>
</dbReference>
<keyword evidence="1" id="KW-0813">Transport</keyword>
<accession>A0AA88XEX2</accession>
<name>A0AA88XEX2_PINIB</name>
<dbReference type="GO" id="GO:0005737">
    <property type="term" value="C:cytoplasm"/>
    <property type="evidence" value="ECO:0007669"/>
    <property type="project" value="TreeGrafter"/>
</dbReference>
<dbReference type="SMART" id="SM00175">
    <property type="entry name" value="RAB"/>
    <property type="match status" value="1"/>
</dbReference>
<keyword evidence="2" id="KW-0547">Nucleotide-binding</keyword>
<dbReference type="InterPro" id="IPR002041">
    <property type="entry name" value="Ran_GTPase"/>
</dbReference>
<dbReference type="Gene3D" id="3.40.50.300">
    <property type="entry name" value="P-loop containing nucleotide triphosphate hydrolases"/>
    <property type="match status" value="1"/>
</dbReference>
<dbReference type="PANTHER" id="PTHR24071">
    <property type="entry name" value="RAN GTPASE"/>
    <property type="match status" value="1"/>
</dbReference>
<sequence length="129" mass="15236">MFDVTSITSYNNVCKWHKDLNRICENIPIVLCGNKADIKERKVKTRSIVYHRKHKLQYCDISARSNYNFEKPFLWLARHLLDDPSMEFVSICTMTLPPEIKIDQSMMKRYEEELKVMLSYVSRSGGQNL</sequence>
<dbReference type="GO" id="GO:0005634">
    <property type="term" value="C:nucleus"/>
    <property type="evidence" value="ECO:0007669"/>
    <property type="project" value="TreeGrafter"/>
</dbReference>
<dbReference type="PANTHER" id="PTHR24071:SF0">
    <property type="entry name" value="GTP-BINDING NUCLEAR PROTEIN RAN"/>
    <property type="match status" value="1"/>
</dbReference>
<dbReference type="PRINTS" id="PR00627">
    <property type="entry name" value="GTPRANTC4"/>
</dbReference>
<dbReference type="SMART" id="SM00176">
    <property type="entry name" value="RAN"/>
    <property type="match status" value="1"/>
</dbReference>
<evidence type="ECO:0008006" key="7">
    <source>
        <dbReference type="Google" id="ProtNLM"/>
    </source>
</evidence>
<protein>
    <recommendedName>
        <fullName evidence="7">GTP-binding nuclear protein</fullName>
    </recommendedName>
</protein>
<dbReference type="InterPro" id="IPR001806">
    <property type="entry name" value="Small_GTPase"/>
</dbReference>
<dbReference type="SUPFAM" id="SSF52540">
    <property type="entry name" value="P-loop containing nucleoside triphosphate hydrolases"/>
    <property type="match status" value="1"/>
</dbReference>
<evidence type="ECO:0000313" key="5">
    <source>
        <dbReference type="EMBL" id="KAK3084044.1"/>
    </source>
</evidence>
<reference evidence="5" key="1">
    <citation type="submission" date="2019-08" db="EMBL/GenBank/DDBJ databases">
        <title>The improved chromosome-level genome for the pearl oyster Pinctada fucata martensii using PacBio sequencing and Hi-C.</title>
        <authorList>
            <person name="Zheng Z."/>
        </authorList>
    </citation>
    <scope>NUCLEOTIDE SEQUENCE</scope>
    <source>
        <strain evidence="5">ZZ-2019</strain>
        <tissue evidence="5">Adductor muscle</tissue>
    </source>
</reference>
<dbReference type="AlphaFoldDB" id="A0AA88XEX2"/>
<keyword evidence="3" id="KW-0653">Protein transport</keyword>
<dbReference type="InterPro" id="IPR027417">
    <property type="entry name" value="P-loop_NTPase"/>
</dbReference>
<keyword evidence="6" id="KW-1185">Reference proteome</keyword>
<dbReference type="EMBL" id="VSWD01000013">
    <property type="protein sequence ID" value="KAK3084044.1"/>
    <property type="molecule type" value="Genomic_DNA"/>
</dbReference>
<dbReference type="GO" id="GO:0006606">
    <property type="term" value="P:protein import into nucleus"/>
    <property type="evidence" value="ECO:0007669"/>
    <property type="project" value="TreeGrafter"/>
</dbReference>
<evidence type="ECO:0000256" key="1">
    <source>
        <dbReference type="ARBA" id="ARBA00022448"/>
    </source>
</evidence>
<gene>
    <name evidence="5" type="ORF">FSP39_007210</name>
</gene>
<evidence type="ECO:0000256" key="2">
    <source>
        <dbReference type="ARBA" id="ARBA00022741"/>
    </source>
</evidence>
<keyword evidence="4" id="KW-0342">GTP-binding</keyword>
<dbReference type="PROSITE" id="PS51419">
    <property type="entry name" value="RAB"/>
    <property type="match status" value="1"/>
</dbReference>
<dbReference type="GO" id="GO:0005525">
    <property type="term" value="F:GTP binding"/>
    <property type="evidence" value="ECO:0007669"/>
    <property type="project" value="UniProtKB-KW"/>
</dbReference>
<evidence type="ECO:0000313" key="6">
    <source>
        <dbReference type="Proteomes" id="UP001186944"/>
    </source>
</evidence>
<comment type="caution">
    <text evidence="5">The sequence shown here is derived from an EMBL/GenBank/DDBJ whole genome shotgun (WGS) entry which is preliminary data.</text>
</comment>
<evidence type="ECO:0000256" key="3">
    <source>
        <dbReference type="ARBA" id="ARBA00022927"/>
    </source>
</evidence>
<dbReference type="GO" id="GO:0000054">
    <property type="term" value="P:ribosomal subunit export from nucleus"/>
    <property type="evidence" value="ECO:0007669"/>
    <property type="project" value="TreeGrafter"/>
</dbReference>
<dbReference type="Proteomes" id="UP001186944">
    <property type="component" value="Unassembled WGS sequence"/>
</dbReference>
<dbReference type="Pfam" id="PF00071">
    <property type="entry name" value="Ras"/>
    <property type="match status" value="1"/>
</dbReference>
<proteinExistence type="predicted"/>